<evidence type="ECO:0000313" key="2">
    <source>
        <dbReference type="EMBL" id="JAD18743.1"/>
    </source>
</evidence>
<evidence type="ECO:0000256" key="1">
    <source>
        <dbReference type="SAM" id="SignalP"/>
    </source>
</evidence>
<keyword evidence="1" id="KW-0732">Signal</keyword>
<accession>A0A0A8Y169</accession>
<name>A0A0A8Y169_ARUDO</name>
<feature type="signal peptide" evidence="1">
    <location>
        <begin position="1"/>
        <end position="16"/>
    </location>
</feature>
<reference evidence="2" key="2">
    <citation type="journal article" date="2015" name="Data Brief">
        <title>Shoot transcriptome of the giant reed, Arundo donax.</title>
        <authorList>
            <person name="Barrero R.A."/>
            <person name="Guerrero F.D."/>
            <person name="Moolhuijzen P."/>
            <person name="Goolsby J.A."/>
            <person name="Tidwell J."/>
            <person name="Bellgard S.E."/>
            <person name="Bellgard M.I."/>
        </authorList>
    </citation>
    <scope>NUCLEOTIDE SEQUENCE</scope>
    <source>
        <tissue evidence="2">Shoot tissue taken approximately 20 cm above the soil surface</tissue>
    </source>
</reference>
<organism evidence="2">
    <name type="scientific">Arundo donax</name>
    <name type="common">Giant reed</name>
    <name type="synonym">Donax arundinaceus</name>
    <dbReference type="NCBI Taxonomy" id="35708"/>
    <lineage>
        <taxon>Eukaryota</taxon>
        <taxon>Viridiplantae</taxon>
        <taxon>Streptophyta</taxon>
        <taxon>Embryophyta</taxon>
        <taxon>Tracheophyta</taxon>
        <taxon>Spermatophyta</taxon>
        <taxon>Magnoliopsida</taxon>
        <taxon>Liliopsida</taxon>
        <taxon>Poales</taxon>
        <taxon>Poaceae</taxon>
        <taxon>PACMAD clade</taxon>
        <taxon>Arundinoideae</taxon>
        <taxon>Arundineae</taxon>
        <taxon>Arundo</taxon>
    </lineage>
</organism>
<dbReference type="EMBL" id="GBRH01279152">
    <property type="protein sequence ID" value="JAD18743.1"/>
    <property type="molecule type" value="Transcribed_RNA"/>
</dbReference>
<dbReference type="AlphaFoldDB" id="A0A0A8Y169"/>
<reference evidence="2" key="1">
    <citation type="submission" date="2014-09" db="EMBL/GenBank/DDBJ databases">
        <authorList>
            <person name="Magalhaes I.L.F."/>
            <person name="Oliveira U."/>
            <person name="Santos F.R."/>
            <person name="Vidigal T.H.D.A."/>
            <person name="Brescovit A.D."/>
            <person name="Santos A.J."/>
        </authorList>
    </citation>
    <scope>NUCLEOTIDE SEQUENCE</scope>
    <source>
        <tissue evidence="2">Shoot tissue taken approximately 20 cm above the soil surface</tissue>
    </source>
</reference>
<sequence>MMLVKLLKTLLVMVRTSRLLRDCINQCVAVSISLL</sequence>
<proteinExistence type="predicted"/>
<protein>
    <submittedName>
        <fullName evidence="2">Uncharacterized protein</fullName>
    </submittedName>
</protein>
<feature type="chain" id="PRO_5002059544" evidence="1">
    <location>
        <begin position="17"/>
        <end position="35"/>
    </location>
</feature>